<organism evidence="2 3">
    <name type="scientific">Streptomyces ovatisporus</name>
    <dbReference type="NCBI Taxonomy" id="1128682"/>
    <lineage>
        <taxon>Bacteria</taxon>
        <taxon>Bacillati</taxon>
        <taxon>Actinomycetota</taxon>
        <taxon>Actinomycetes</taxon>
        <taxon>Kitasatosporales</taxon>
        <taxon>Streptomycetaceae</taxon>
        <taxon>Streptomyces</taxon>
    </lineage>
</organism>
<gene>
    <name evidence="2" type="ORF">ACFPA8_20720</name>
</gene>
<reference evidence="3" key="1">
    <citation type="journal article" date="2019" name="Int. J. Syst. Evol. Microbiol.">
        <title>The Global Catalogue of Microorganisms (GCM) 10K type strain sequencing project: providing services to taxonomists for standard genome sequencing and annotation.</title>
        <authorList>
            <consortium name="The Broad Institute Genomics Platform"/>
            <consortium name="The Broad Institute Genome Sequencing Center for Infectious Disease"/>
            <person name="Wu L."/>
            <person name="Ma J."/>
        </authorList>
    </citation>
    <scope>NUCLEOTIDE SEQUENCE [LARGE SCALE GENOMIC DNA]</scope>
    <source>
        <strain evidence="3">CGMCC 4.7357</strain>
    </source>
</reference>
<name>A0ABV9A9L1_9ACTN</name>
<keyword evidence="3" id="KW-1185">Reference proteome</keyword>
<dbReference type="RefSeq" id="WP_386450717.1">
    <property type="nucleotide sequence ID" value="NZ_JBHSFH010000012.1"/>
</dbReference>
<dbReference type="InterPro" id="IPR031423">
    <property type="entry name" value="Phosphatase_SCO2771"/>
</dbReference>
<evidence type="ECO:0000313" key="3">
    <source>
        <dbReference type="Proteomes" id="UP001595997"/>
    </source>
</evidence>
<feature type="region of interest" description="Disordered" evidence="1">
    <location>
        <begin position="10"/>
        <end position="46"/>
    </location>
</feature>
<feature type="region of interest" description="Disordered" evidence="1">
    <location>
        <begin position="154"/>
        <end position="175"/>
    </location>
</feature>
<accession>A0ABV9A9L1</accession>
<dbReference type="EMBL" id="JBHSFH010000012">
    <property type="protein sequence ID" value="MFC4496555.1"/>
    <property type="molecule type" value="Genomic_DNA"/>
</dbReference>
<protein>
    <submittedName>
        <fullName evidence="2">Phosphatase</fullName>
    </submittedName>
</protein>
<proteinExistence type="predicted"/>
<dbReference type="Pfam" id="PF15698">
    <property type="entry name" value="Phosphatase"/>
    <property type="match status" value="1"/>
</dbReference>
<sequence>MGRLATSALIVQGPNASGKQGSCRPPRSGDPVSVVPAGRIPGSGRGNPSRLLGRYASFVPGLSSVSCTVLASEQWRRVDITTRFGVRHLIAGHASGAASIRGAGARSGRGAPGVHTRSHLPDRERLAAAKAGVGPLREVVGGGRQRVCAAGQLGSRTIGPDTEGDPSALGPRAAEGSRWRLSMTLRGPATTVC</sequence>
<evidence type="ECO:0000313" key="2">
    <source>
        <dbReference type="EMBL" id="MFC4496555.1"/>
    </source>
</evidence>
<comment type="caution">
    <text evidence="2">The sequence shown here is derived from an EMBL/GenBank/DDBJ whole genome shotgun (WGS) entry which is preliminary data.</text>
</comment>
<evidence type="ECO:0000256" key="1">
    <source>
        <dbReference type="SAM" id="MobiDB-lite"/>
    </source>
</evidence>
<dbReference type="Proteomes" id="UP001595997">
    <property type="component" value="Unassembled WGS sequence"/>
</dbReference>